<name>A0A151WYI5_9HYME</name>
<dbReference type="AlphaFoldDB" id="A0A151WYI5"/>
<evidence type="ECO:0000313" key="3">
    <source>
        <dbReference type="Proteomes" id="UP000075809"/>
    </source>
</evidence>
<evidence type="ECO:0000256" key="1">
    <source>
        <dbReference type="SAM" id="MobiDB-lite"/>
    </source>
</evidence>
<gene>
    <name evidence="2" type="ORF">ALC60_07669</name>
</gene>
<sequence length="275" mass="30454">MRQTMQLTQMARPPGAALKRKEESNLNPQMHMPVLIACAHCISSFMIKLETQWAQAISTGIWGISSLLYPRALIGRLVIPCSLCLLPVPIVCFQLYNIFSRSDATNGSDLARLALHAGGRGIGLLAESVSPEVHPGSHPAPLRSLFRERYGISRLDPCSASGAGVEGGYDRDVKPFRIPPSLPKDEKIAVMLQKSFFASYFSFLFLIRVTASGRSVTRRRHRPDRCDGEMHHHKYDECLSVFPTSNDNCSLESKESFVNPEVKSRSSKCHGAHCS</sequence>
<reference evidence="2 3" key="1">
    <citation type="submission" date="2015-09" db="EMBL/GenBank/DDBJ databases">
        <title>Trachymyrmex zeteki WGS genome.</title>
        <authorList>
            <person name="Nygaard S."/>
            <person name="Hu H."/>
            <person name="Boomsma J."/>
            <person name="Zhang G."/>
        </authorList>
    </citation>
    <scope>NUCLEOTIDE SEQUENCE [LARGE SCALE GENOMIC DNA]</scope>
    <source>
        <strain evidence="2">Tzet28-1</strain>
        <tissue evidence="2">Whole body</tissue>
    </source>
</reference>
<keyword evidence="3" id="KW-1185">Reference proteome</keyword>
<feature type="region of interest" description="Disordered" evidence="1">
    <location>
        <begin position="1"/>
        <end position="22"/>
    </location>
</feature>
<dbReference type="EMBL" id="KQ982649">
    <property type="protein sequence ID" value="KYQ52943.1"/>
    <property type="molecule type" value="Genomic_DNA"/>
</dbReference>
<accession>A0A151WYI5</accession>
<proteinExistence type="predicted"/>
<protein>
    <submittedName>
        <fullName evidence="2">Uncharacterized protein</fullName>
    </submittedName>
</protein>
<dbReference type="Proteomes" id="UP000075809">
    <property type="component" value="Unassembled WGS sequence"/>
</dbReference>
<evidence type="ECO:0000313" key="2">
    <source>
        <dbReference type="EMBL" id="KYQ52943.1"/>
    </source>
</evidence>
<organism evidence="2 3">
    <name type="scientific">Mycetomoellerius zeteki</name>
    <dbReference type="NCBI Taxonomy" id="64791"/>
    <lineage>
        <taxon>Eukaryota</taxon>
        <taxon>Metazoa</taxon>
        <taxon>Ecdysozoa</taxon>
        <taxon>Arthropoda</taxon>
        <taxon>Hexapoda</taxon>
        <taxon>Insecta</taxon>
        <taxon>Pterygota</taxon>
        <taxon>Neoptera</taxon>
        <taxon>Endopterygota</taxon>
        <taxon>Hymenoptera</taxon>
        <taxon>Apocrita</taxon>
        <taxon>Aculeata</taxon>
        <taxon>Formicoidea</taxon>
        <taxon>Formicidae</taxon>
        <taxon>Myrmicinae</taxon>
        <taxon>Mycetomoellerius</taxon>
    </lineage>
</organism>